<organism evidence="7">
    <name type="scientific">hydrothermal vent metagenome</name>
    <dbReference type="NCBI Taxonomy" id="652676"/>
    <lineage>
        <taxon>unclassified sequences</taxon>
        <taxon>metagenomes</taxon>
        <taxon>ecological metagenomes</taxon>
    </lineage>
</organism>
<feature type="domain" description="Large ribosomal subunit protein bL25 beta" evidence="6">
    <location>
        <begin position="106"/>
        <end position="184"/>
    </location>
</feature>
<dbReference type="PANTHER" id="PTHR33284">
    <property type="entry name" value="RIBOSOMAL PROTEIN L25/GLN-TRNA SYNTHETASE, ANTI-CODON-BINDING DOMAIN-CONTAINING PROTEIN"/>
    <property type="match status" value="1"/>
</dbReference>
<dbReference type="HAMAP" id="MF_01334">
    <property type="entry name" value="Ribosomal_bL25_CTC"/>
    <property type="match status" value="1"/>
</dbReference>
<evidence type="ECO:0000256" key="3">
    <source>
        <dbReference type="ARBA" id="ARBA00022980"/>
    </source>
</evidence>
<dbReference type="Pfam" id="PF01386">
    <property type="entry name" value="Ribosomal_L25p"/>
    <property type="match status" value="1"/>
</dbReference>
<evidence type="ECO:0000313" key="7">
    <source>
        <dbReference type="EMBL" id="VAW40768.1"/>
    </source>
</evidence>
<dbReference type="AlphaFoldDB" id="A0A3B0VAQ0"/>
<keyword evidence="3 7" id="KW-0689">Ribosomal protein</keyword>
<feature type="domain" description="Large ribosomal subunit protein bL25 L25" evidence="5">
    <location>
        <begin position="7"/>
        <end position="96"/>
    </location>
</feature>
<dbReference type="SUPFAM" id="SSF50715">
    <property type="entry name" value="Ribosomal protein L25-like"/>
    <property type="match status" value="1"/>
</dbReference>
<evidence type="ECO:0000259" key="6">
    <source>
        <dbReference type="Pfam" id="PF14693"/>
    </source>
</evidence>
<dbReference type="GO" id="GO:0003735">
    <property type="term" value="F:structural constituent of ribosome"/>
    <property type="evidence" value="ECO:0007669"/>
    <property type="project" value="InterPro"/>
</dbReference>
<evidence type="ECO:0000256" key="1">
    <source>
        <dbReference type="ARBA" id="ARBA00022730"/>
    </source>
</evidence>
<dbReference type="Gene3D" id="2.170.120.20">
    <property type="entry name" value="Ribosomal protein L25, beta domain"/>
    <property type="match status" value="1"/>
</dbReference>
<dbReference type="NCBIfam" id="TIGR00731">
    <property type="entry name" value="bL25_bact_ctc"/>
    <property type="match status" value="1"/>
</dbReference>
<dbReference type="InterPro" id="IPR029751">
    <property type="entry name" value="Ribosomal_L25_dom"/>
</dbReference>
<sequence>MLKIDVSATVRTVFGKGAARRLRMDEQTPAVLYAGGSDALSLQVNAVALHRSLFDIHGRNAVVSLNIDGDTKGTRHVLVKEIQKNPVTDQLIHVDFIEIPLDKPREFNVPIQYLGKARGVDKGGLLQVFRSSVKLRGCPLDIPDALEVDITELDQGQDGLTCDDLNIPNNVELIDKRETVCVAVA</sequence>
<dbReference type="Pfam" id="PF14693">
    <property type="entry name" value="Ribosomal_TL5_C"/>
    <property type="match status" value="1"/>
</dbReference>
<dbReference type="GO" id="GO:0008097">
    <property type="term" value="F:5S rRNA binding"/>
    <property type="evidence" value="ECO:0007669"/>
    <property type="project" value="InterPro"/>
</dbReference>
<keyword evidence="4" id="KW-0687">Ribonucleoprotein</keyword>
<dbReference type="InterPro" id="IPR011035">
    <property type="entry name" value="Ribosomal_bL25/Gln-tRNA_synth"/>
</dbReference>
<dbReference type="InterPro" id="IPR020056">
    <property type="entry name" value="Rbsml_bL25/Gln-tRNA_synth_N"/>
</dbReference>
<dbReference type="Gene3D" id="2.40.240.10">
    <property type="entry name" value="Ribosomal Protein L25, Chain P"/>
    <property type="match status" value="1"/>
</dbReference>
<dbReference type="InterPro" id="IPR037121">
    <property type="entry name" value="Ribosomal_bL25_C"/>
</dbReference>
<evidence type="ECO:0000256" key="4">
    <source>
        <dbReference type="ARBA" id="ARBA00023274"/>
    </source>
</evidence>
<dbReference type="PANTHER" id="PTHR33284:SF1">
    <property type="entry name" value="RIBOSOMAL PROTEIN L25_GLN-TRNA SYNTHETASE, ANTI-CODON-BINDING DOMAIN-CONTAINING PROTEIN"/>
    <property type="match status" value="1"/>
</dbReference>
<name>A0A3B0VAQ0_9ZZZZ</name>
<evidence type="ECO:0000256" key="2">
    <source>
        <dbReference type="ARBA" id="ARBA00022884"/>
    </source>
</evidence>
<dbReference type="EMBL" id="UOEY01000110">
    <property type="protein sequence ID" value="VAW40768.1"/>
    <property type="molecule type" value="Genomic_DNA"/>
</dbReference>
<reference evidence="7" key="1">
    <citation type="submission" date="2018-06" db="EMBL/GenBank/DDBJ databases">
        <authorList>
            <person name="Zhirakovskaya E."/>
        </authorList>
    </citation>
    <scope>NUCLEOTIDE SEQUENCE</scope>
</reference>
<protein>
    <submittedName>
        <fullName evidence="7">LSU ribosomal protein L25p</fullName>
    </submittedName>
</protein>
<keyword evidence="1" id="KW-0699">rRNA-binding</keyword>
<keyword evidence="2" id="KW-0694">RNA-binding</keyword>
<evidence type="ECO:0000259" key="5">
    <source>
        <dbReference type="Pfam" id="PF01386"/>
    </source>
</evidence>
<gene>
    <name evidence="7" type="ORF">MNBD_DELTA04-276</name>
</gene>
<dbReference type="GO" id="GO:0006412">
    <property type="term" value="P:translation"/>
    <property type="evidence" value="ECO:0007669"/>
    <property type="project" value="InterPro"/>
</dbReference>
<dbReference type="InterPro" id="IPR020057">
    <property type="entry name" value="Ribosomal_bL25_b-dom"/>
</dbReference>
<proteinExistence type="inferred from homology"/>
<dbReference type="InterPro" id="IPR020930">
    <property type="entry name" value="Ribosomal_uL5_bac-type"/>
</dbReference>
<dbReference type="GO" id="GO:0022625">
    <property type="term" value="C:cytosolic large ribosomal subunit"/>
    <property type="evidence" value="ECO:0007669"/>
    <property type="project" value="TreeGrafter"/>
</dbReference>
<dbReference type="InterPro" id="IPR001021">
    <property type="entry name" value="Ribosomal_bL25_long"/>
</dbReference>
<dbReference type="CDD" id="cd00495">
    <property type="entry name" value="Ribosomal_L25_TL5_CTC"/>
    <property type="match status" value="1"/>
</dbReference>
<accession>A0A3B0VAQ0</accession>